<evidence type="ECO:0000313" key="9">
    <source>
        <dbReference type="Proteomes" id="UP001500298"/>
    </source>
</evidence>
<keyword evidence="6 7" id="KW-0503">Monooxygenase</keyword>
<evidence type="ECO:0000313" key="8">
    <source>
        <dbReference type="EMBL" id="GAA4821308.1"/>
    </source>
</evidence>
<keyword evidence="3 7" id="KW-0479">Metal-binding</keyword>
<dbReference type="InterPro" id="IPR017972">
    <property type="entry name" value="Cyt_P450_CS"/>
</dbReference>
<dbReference type="PANTHER" id="PTHR24291">
    <property type="entry name" value="CYTOCHROME P450 FAMILY 4"/>
    <property type="match status" value="1"/>
</dbReference>
<sequence>MTKKPIYKIRNTAIYNFLKLQQDPIAFFDQLTKESRYQVCTFKGLKGNLYMVSDPELIRKILLKSGKEFLKEPDANKALARVGGYSILNSEGEQWKRNRKILQPAFHWKYLEKLFDNLYAVAEEGVAHLLQQKGKRINIATEMTAITFKAVLRVLYSTDIHMSAKELQQVFATSLEQVTKILFNPFYDLTGFFTGDHQKLQKSNKTIHTLVDQLIQERMAYEGDPKYDLLEMMMNSRYEDNGEKMSREQLRNETITMFFAGHDTTANTLSWAFYYLGKHPDVYQQIKEEVRKVWGEEPPSFEKVRQLTYTQQVVEETMRLSSAVPFINRLSQGAEVEGYHFPKGERVLLSIYHMHRNPEIWEDPEVFNPERFSPEKVKERPVSHFMPFGAGPRMCIGNHFAMLEAVLLLGMLARTFDFELLSEKVGSELIVTHKPKGGVWVKLY</sequence>
<comment type="similarity">
    <text evidence="1 7">Belongs to the cytochrome P450 family.</text>
</comment>
<evidence type="ECO:0000256" key="7">
    <source>
        <dbReference type="RuleBase" id="RU000461"/>
    </source>
</evidence>
<comment type="caution">
    <text evidence="8">The sequence shown here is derived from an EMBL/GenBank/DDBJ whole genome shotgun (WGS) entry which is preliminary data.</text>
</comment>
<dbReference type="PRINTS" id="PR00463">
    <property type="entry name" value="EP450I"/>
</dbReference>
<dbReference type="InterPro" id="IPR002401">
    <property type="entry name" value="Cyt_P450_E_grp-I"/>
</dbReference>
<dbReference type="Gene3D" id="1.10.630.10">
    <property type="entry name" value="Cytochrome P450"/>
    <property type="match status" value="1"/>
</dbReference>
<gene>
    <name evidence="8" type="ORF">GCM10023331_02010</name>
</gene>
<accession>A0ABP9D3L5</accession>
<evidence type="ECO:0000256" key="1">
    <source>
        <dbReference type="ARBA" id="ARBA00010617"/>
    </source>
</evidence>
<evidence type="ECO:0000256" key="6">
    <source>
        <dbReference type="ARBA" id="ARBA00023033"/>
    </source>
</evidence>
<protein>
    <submittedName>
        <fullName evidence="8">Cytochrome P450</fullName>
    </submittedName>
</protein>
<keyword evidence="9" id="KW-1185">Reference proteome</keyword>
<dbReference type="Proteomes" id="UP001500298">
    <property type="component" value="Unassembled WGS sequence"/>
</dbReference>
<keyword evidence="4 7" id="KW-0560">Oxidoreductase</keyword>
<dbReference type="InterPro" id="IPR050196">
    <property type="entry name" value="Cytochrome_P450_Monoox"/>
</dbReference>
<evidence type="ECO:0000256" key="3">
    <source>
        <dbReference type="ARBA" id="ARBA00022723"/>
    </source>
</evidence>
<dbReference type="PRINTS" id="PR00385">
    <property type="entry name" value="P450"/>
</dbReference>
<dbReference type="RefSeq" id="WP_345368550.1">
    <property type="nucleotide sequence ID" value="NZ_BAABJX010000005.1"/>
</dbReference>
<dbReference type="InterPro" id="IPR036396">
    <property type="entry name" value="Cyt_P450_sf"/>
</dbReference>
<keyword evidence="5 7" id="KW-0408">Iron</keyword>
<dbReference type="SUPFAM" id="SSF48264">
    <property type="entry name" value="Cytochrome P450"/>
    <property type="match status" value="1"/>
</dbReference>
<keyword evidence="2 7" id="KW-0349">Heme</keyword>
<name>A0ABP9D3L5_9BACT</name>
<evidence type="ECO:0000256" key="4">
    <source>
        <dbReference type="ARBA" id="ARBA00023002"/>
    </source>
</evidence>
<proteinExistence type="inferred from homology"/>
<dbReference type="PROSITE" id="PS00086">
    <property type="entry name" value="CYTOCHROME_P450"/>
    <property type="match status" value="1"/>
</dbReference>
<dbReference type="Pfam" id="PF00067">
    <property type="entry name" value="p450"/>
    <property type="match status" value="1"/>
</dbReference>
<dbReference type="InterPro" id="IPR001128">
    <property type="entry name" value="Cyt_P450"/>
</dbReference>
<organism evidence="8 9">
    <name type="scientific">Algivirga pacifica</name>
    <dbReference type="NCBI Taxonomy" id="1162670"/>
    <lineage>
        <taxon>Bacteria</taxon>
        <taxon>Pseudomonadati</taxon>
        <taxon>Bacteroidota</taxon>
        <taxon>Cytophagia</taxon>
        <taxon>Cytophagales</taxon>
        <taxon>Flammeovirgaceae</taxon>
        <taxon>Algivirga</taxon>
    </lineage>
</organism>
<dbReference type="EMBL" id="BAABJX010000005">
    <property type="protein sequence ID" value="GAA4821308.1"/>
    <property type="molecule type" value="Genomic_DNA"/>
</dbReference>
<reference evidence="9" key="1">
    <citation type="journal article" date="2019" name="Int. J. Syst. Evol. Microbiol.">
        <title>The Global Catalogue of Microorganisms (GCM) 10K type strain sequencing project: providing services to taxonomists for standard genome sequencing and annotation.</title>
        <authorList>
            <consortium name="The Broad Institute Genomics Platform"/>
            <consortium name="The Broad Institute Genome Sequencing Center for Infectious Disease"/>
            <person name="Wu L."/>
            <person name="Ma J."/>
        </authorList>
    </citation>
    <scope>NUCLEOTIDE SEQUENCE [LARGE SCALE GENOMIC DNA]</scope>
    <source>
        <strain evidence="9">JCM 18326</strain>
    </source>
</reference>
<evidence type="ECO:0000256" key="5">
    <source>
        <dbReference type="ARBA" id="ARBA00023004"/>
    </source>
</evidence>
<evidence type="ECO:0000256" key="2">
    <source>
        <dbReference type="ARBA" id="ARBA00022617"/>
    </source>
</evidence>
<dbReference type="PANTHER" id="PTHR24291:SF50">
    <property type="entry name" value="BIFUNCTIONAL ALBAFLAVENONE MONOOXYGENASE_TERPENE SYNTHASE"/>
    <property type="match status" value="1"/>
</dbReference>